<sequence length="108" mass="12197">MQTFFKHRIWQNLKILYKALSEINNRLMVCITWEELEKNMKGKSHHVSETILPTVQSQGDLHGLLSDSTQSSSMIASQLKSATQPKSSQNLSSSLKNQPLMKKIKGPS</sequence>
<accession>A0A7J7JSK4</accession>
<evidence type="ECO:0000313" key="3">
    <source>
        <dbReference type="Proteomes" id="UP000593567"/>
    </source>
</evidence>
<organism evidence="2 3">
    <name type="scientific">Bugula neritina</name>
    <name type="common">Brown bryozoan</name>
    <name type="synonym">Sertularia neritina</name>
    <dbReference type="NCBI Taxonomy" id="10212"/>
    <lineage>
        <taxon>Eukaryota</taxon>
        <taxon>Metazoa</taxon>
        <taxon>Spiralia</taxon>
        <taxon>Lophotrochozoa</taxon>
        <taxon>Bryozoa</taxon>
        <taxon>Gymnolaemata</taxon>
        <taxon>Cheilostomatida</taxon>
        <taxon>Flustrina</taxon>
        <taxon>Buguloidea</taxon>
        <taxon>Bugulidae</taxon>
        <taxon>Bugula</taxon>
    </lineage>
</organism>
<dbReference type="Proteomes" id="UP000593567">
    <property type="component" value="Unassembled WGS sequence"/>
</dbReference>
<dbReference type="EMBL" id="VXIV02001929">
    <property type="protein sequence ID" value="KAF6028634.1"/>
    <property type="molecule type" value="Genomic_DNA"/>
</dbReference>
<proteinExistence type="predicted"/>
<name>A0A7J7JSK4_BUGNE</name>
<dbReference type="AlphaFoldDB" id="A0A7J7JSK4"/>
<gene>
    <name evidence="2" type="ORF">EB796_013047</name>
</gene>
<comment type="caution">
    <text evidence="2">The sequence shown here is derived from an EMBL/GenBank/DDBJ whole genome shotgun (WGS) entry which is preliminary data.</text>
</comment>
<feature type="region of interest" description="Disordered" evidence="1">
    <location>
        <begin position="75"/>
        <end position="108"/>
    </location>
</feature>
<evidence type="ECO:0000256" key="1">
    <source>
        <dbReference type="SAM" id="MobiDB-lite"/>
    </source>
</evidence>
<feature type="compositionally biased region" description="Low complexity" evidence="1">
    <location>
        <begin position="84"/>
        <end position="100"/>
    </location>
</feature>
<keyword evidence="3" id="KW-1185">Reference proteome</keyword>
<protein>
    <submittedName>
        <fullName evidence="2">Uncharacterized protein</fullName>
    </submittedName>
</protein>
<reference evidence="2" key="1">
    <citation type="submission" date="2020-06" db="EMBL/GenBank/DDBJ databases">
        <title>Draft genome of Bugula neritina, a colonial animal packing powerful symbionts and potential medicines.</title>
        <authorList>
            <person name="Rayko M."/>
        </authorList>
    </citation>
    <scope>NUCLEOTIDE SEQUENCE [LARGE SCALE GENOMIC DNA]</scope>
    <source>
        <strain evidence="2">Kwan_BN1</strain>
    </source>
</reference>
<evidence type="ECO:0000313" key="2">
    <source>
        <dbReference type="EMBL" id="KAF6028634.1"/>
    </source>
</evidence>